<dbReference type="EMBL" id="CP001698">
    <property type="protein sequence ID" value="ADN01320.1"/>
    <property type="molecule type" value="Genomic_DNA"/>
</dbReference>
<name>E0RPC6_WINT6</name>
<dbReference type="InterPro" id="IPR000510">
    <property type="entry name" value="Nase/OxRdtase_comp1"/>
</dbReference>
<dbReference type="GO" id="GO:0016163">
    <property type="term" value="F:nitrogenase activity"/>
    <property type="evidence" value="ECO:0007669"/>
    <property type="project" value="InterPro"/>
</dbReference>
<dbReference type="AlphaFoldDB" id="E0RPC6"/>
<dbReference type="Proteomes" id="UP000001296">
    <property type="component" value="Chromosome"/>
</dbReference>
<accession>E0RPC6</accession>
<evidence type="ECO:0000256" key="3">
    <source>
        <dbReference type="RuleBase" id="RU004021"/>
    </source>
</evidence>
<dbReference type="PROSITE" id="PS00699">
    <property type="entry name" value="NITROGENASE_1_1"/>
    <property type="match status" value="1"/>
</dbReference>
<organism evidence="5 6">
    <name type="scientific">Winmispira thermophila (strain ATCC 49972 / DSM 6192 / RI 19.B1)</name>
    <name type="common">Spirochaeta thermophila</name>
    <dbReference type="NCBI Taxonomy" id="665571"/>
    <lineage>
        <taxon>Bacteria</taxon>
        <taxon>Pseudomonadati</taxon>
        <taxon>Spirochaetota</taxon>
        <taxon>Spirochaetia</taxon>
        <taxon>Winmispirales</taxon>
        <taxon>Winmispiraceae</taxon>
        <taxon>Winmispira</taxon>
    </lineage>
</organism>
<dbReference type="InterPro" id="IPR050152">
    <property type="entry name" value="ChlB/BchB/BchZ"/>
</dbReference>
<dbReference type="HOGENOM" id="CLU_025876_2_0_12"/>
<dbReference type="PaxDb" id="665571-STHERM_c03470"/>
<reference key="1">
    <citation type="submission" date="2009-08" db="EMBL/GenBank/DDBJ databases">
        <title>The genome sequence of Spirochaeta thermophila DSM6192.</title>
        <authorList>
            <person name="Angelov A."/>
            <person name="Mientus M."/>
            <person name="Wittenberg S."/>
            <person name="Lehmann R."/>
            <person name="Liesegang H."/>
            <person name="Daniel R."/>
            <person name="Liebl W."/>
        </authorList>
    </citation>
    <scope>NUCLEOTIDE SEQUENCE</scope>
    <source>
        <strain>DSM 6192</strain>
    </source>
</reference>
<dbReference type="InterPro" id="IPR000318">
    <property type="entry name" value="Nase_comp1_CS"/>
</dbReference>
<proteinExistence type="inferred from homology"/>
<evidence type="ECO:0000259" key="4">
    <source>
        <dbReference type="Pfam" id="PF00148"/>
    </source>
</evidence>
<dbReference type="Gene3D" id="3.40.50.1980">
    <property type="entry name" value="Nitrogenase molybdenum iron protein domain"/>
    <property type="match status" value="3"/>
</dbReference>
<gene>
    <name evidence="5" type="ordered locus">STHERM_c03470</name>
</gene>
<sequence>MEASYRPTVNPCAQCAPLGATLVYRGIERCFPLLHGAQGCATYIRRYLVGHFREPVDIASSSIHEDSVIFGGRDNFLTAVENVLQQYRPAVVGVATTCLAETIGEDVSMFVHEYRRRQGGDEGPVFVLAPTPSYRGTHQDGFLTAIQASLAALVPGEGGGGHPRTPYVNVLNTQLLSCEDLRFLKELFSQAGFTPIVFPDYSESLDGPAWTHYVGIPPGGTPLFLMRRMGSALCTVEMGVFHGDDSPGRMLEDVHGVPLVSTGVPVGVCATDEWIGALERIGTKALSERYRQVRGRVLDTYADGHKYVFGKRVMVYGEDELVYALARFCMEVGMIPAICATGRQTPGFRERLQVLGGDRDILVLSGASFDDMEMAAKDAGIDLLMGNSKGYKIARGLGVPLVRVGFPIHDRLGGHRIRILGYEGTLSLFERVVNALIEREQERSPYAYFTM</sequence>
<evidence type="ECO:0000313" key="6">
    <source>
        <dbReference type="Proteomes" id="UP000001296"/>
    </source>
</evidence>
<dbReference type="SUPFAM" id="SSF53807">
    <property type="entry name" value="Helical backbone' metal receptor"/>
    <property type="match status" value="1"/>
</dbReference>
<comment type="similarity">
    <text evidence="1 3">Belongs to the NifD/NifK/NifE/NifN family.</text>
</comment>
<dbReference type="KEGG" id="sta:STHERM_c03470"/>
<keyword evidence="2 3" id="KW-0535">Nitrogen fixation</keyword>
<feature type="domain" description="Nitrogenase/oxidoreductase component 1" evidence="4">
    <location>
        <begin position="15"/>
        <end position="436"/>
    </location>
</feature>
<dbReference type="PANTHER" id="PTHR33712">
    <property type="entry name" value="LIGHT-INDEPENDENT PROTOCHLOROPHYLLIDE REDUCTASE SUBUNIT B"/>
    <property type="match status" value="1"/>
</dbReference>
<dbReference type="Gene3D" id="1.20.89.10">
    <property type="entry name" value="Nitrogenase Molybdenum-iron Protein, subunit B, domain 4"/>
    <property type="match status" value="1"/>
</dbReference>
<reference evidence="5 6" key="2">
    <citation type="journal article" date="2010" name="J. Bacteriol.">
        <title>Genome sequence of the polysaccharide-degrading, thermophilic anaerobe Spirochaeta thermophila DSM 6192.</title>
        <authorList>
            <person name="Angelov A."/>
            <person name="Liebl S."/>
            <person name="Ballschmiter M."/>
            <person name="Bomeke M."/>
            <person name="Lehmann R."/>
            <person name="Liesegang H."/>
            <person name="Daniel R."/>
            <person name="Liebl W."/>
        </authorList>
    </citation>
    <scope>NUCLEOTIDE SEQUENCE [LARGE SCALE GENOMIC DNA]</scope>
    <source>
        <strain evidence="6">ATCC 49972 / DSM 6192 / RI 19.B1</strain>
    </source>
</reference>
<dbReference type="Pfam" id="PF00148">
    <property type="entry name" value="Oxidored_nitro"/>
    <property type="match status" value="1"/>
</dbReference>
<dbReference type="RefSeq" id="WP_013313161.1">
    <property type="nucleotide sequence ID" value="NC_014484.1"/>
</dbReference>
<protein>
    <submittedName>
        <fullName evidence="5">Nitrogenase associated protein N</fullName>
    </submittedName>
</protein>
<evidence type="ECO:0000313" key="5">
    <source>
        <dbReference type="EMBL" id="ADN01320.1"/>
    </source>
</evidence>
<evidence type="ECO:0000256" key="2">
    <source>
        <dbReference type="ARBA" id="ARBA00023231"/>
    </source>
</evidence>
<dbReference type="eggNOG" id="COG2710">
    <property type="taxonomic scope" value="Bacteria"/>
</dbReference>
<dbReference type="PANTHER" id="PTHR33712:SF7">
    <property type="entry name" value="LIGHT-INDEPENDENT PROTOCHLOROPHYLLIDE REDUCTASE SUBUNIT B"/>
    <property type="match status" value="1"/>
</dbReference>
<evidence type="ECO:0000256" key="1">
    <source>
        <dbReference type="ARBA" id="ARBA00011002"/>
    </source>
</evidence>